<dbReference type="Pfam" id="PF21089">
    <property type="entry name" value="PKS_DH_N"/>
    <property type="match status" value="1"/>
</dbReference>
<dbReference type="GO" id="GO:0016491">
    <property type="term" value="F:oxidoreductase activity"/>
    <property type="evidence" value="ECO:0007669"/>
    <property type="project" value="InterPro"/>
</dbReference>
<dbReference type="PANTHER" id="PTHR43775:SF37">
    <property type="entry name" value="SI:DKEY-61P9.11"/>
    <property type="match status" value="1"/>
</dbReference>
<dbReference type="SUPFAM" id="SSF47336">
    <property type="entry name" value="ACP-like"/>
    <property type="match status" value="1"/>
</dbReference>
<dbReference type="Pfam" id="PF08240">
    <property type="entry name" value="ADH_N"/>
    <property type="match status" value="1"/>
</dbReference>
<feature type="domain" description="Carrier" evidence="9">
    <location>
        <begin position="2112"/>
        <end position="2190"/>
    </location>
</feature>
<reference evidence="12 13" key="1">
    <citation type="journal article" date="2016" name="Antonie Van Leeuwenhoek">
        <title>Nocardia donostiensis sp. nov., isolated from human respiratory specimens.</title>
        <authorList>
            <person name="Ercibengoa M."/>
            <person name="Bell M."/>
            <person name="Marimon J.M."/>
            <person name="Humrighouse B."/>
            <person name="Klenk H.P."/>
            <person name="Potter G."/>
            <person name="Perez-Trallero E."/>
        </authorList>
    </citation>
    <scope>NUCLEOTIDE SEQUENCE [LARGE SCALE GENOMIC DNA]</scope>
    <source>
        <strain evidence="12 13">X1655</strain>
    </source>
</reference>
<gene>
    <name evidence="12" type="ORF">B0T46_11605</name>
</gene>
<keyword evidence="2" id="KW-0597">Phosphoprotein</keyword>
<dbReference type="InterPro" id="IPR014031">
    <property type="entry name" value="Ketoacyl_synth_C"/>
</dbReference>
<dbReference type="InterPro" id="IPR016036">
    <property type="entry name" value="Malonyl_transacylase_ACP-bd"/>
</dbReference>
<dbReference type="InterPro" id="IPR013149">
    <property type="entry name" value="ADH-like_C"/>
</dbReference>
<dbReference type="InterPro" id="IPR013154">
    <property type="entry name" value="ADH-like_N"/>
</dbReference>
<dbReference type="InterPro" id="IPR014030">
    <property type="entry name" value="Ketoacyl_synth_N"/>
</dbReference>
<evidence type="ECO:0000256" key="2">
    <source>
        <dbReference type="ARBA" id="ARBA00022553"/>
    </source>
</evidence>
<dbReference type="Gene3D" id="3.40.366.10">
    <property type="entry name" value="Malonyl-Coenzyme A Acyl Carrier Protein, domain 2"/>
    <property type="match status" value="1"/>
</dbReference>
<feature type="region of interest" description="N-terminal hotdog fold" evidence="7">
    <location>
        <begin position="978"/>
        <end position="1104"/>
    </location>
</feature>
<dbReference type="PROSITE" id="PS52019">
    <property type="entry name" value="PKS_MFAS_DH"/>
    <property type="match status" value="1"/>
</dbReference>
<keyword evidence="4" id="KW-0521">NADP</keyword>
<dbReference type="InterPro" id="IPR020806">
    <property type="entry name" value="PKS_PP-bd"/>
</dbReference>
<dbReference type="Proteomes" id="UP000188836">
    <property type="component" value="Unassembled WGS sequence"/>
</dbReference>
<dbReference type="SUPFAM" id="SSF50129">
    <property type="entry name" value="GroES-like"/>
    <property type="match status" value="1"/>
</dbReference>
<keyword evidence="13" id="KW-1185">Reference proteome</keyword>
<dbReference type="SMART" id="SM00827">
    <property type="entry name" value="PKS_AT"/>
    <property type="match status" value="1"/>
</dbReference>
<dbReference type="InterPro" id="IPR002364">
    <property type="entry name" value="Quin_OxRdtase/zeta-crystal_CS"/>
</dbReference>
<dbReference type="FunFam" id="3.40.47.10:FF:000019">
    <property type="entry name" value="Polyketide synthase type I"/>
    <property type="match status" value="1"/>
</dbReference>
<dbReference type="PROSITE" id="PS00606">
    <property type="entry name" value="KS3_1"/>
    <property type="match status" value="1"/>
</dbReference>
<feature type="domain" description="PKS/mFAS DH" evidence="11">
    <location>
        <begin position="978"/>
        <end position="1252"/>
    </location>
</feature>
<proteinExistence type="predicted"/>
<dbReference type="Gene3D" id="3.90.180.10">
    <property type="entry name" value="Medium-chain alcohol dehydrogenases, catalytic domain"/>
    <property type="match status" value="1"/>
</dbReference>
<dbReference type="FunFam" id="3.40.366.10:FF:000002">
    <property type="entry name" value="Probable polyketide synthase 2"/>
    <property type="match status" value="1"/>
</dbReference>
<sequence length="2201" mass="232196">MSDIAIVGIGCRYAGGIDSPKTFWDFVVGKHDAVTEIPADRWDARRYYDPDRRAPGRMYTTRAAFLTTDPWAFDPDFFGISPREATAMDPQQRLILEVAWEALDDAGVAGRTGEATVGVYVGAFTLDQLAVGFTGAAVPHIDMHSSAGTSYTMLSNRISYALNLGGPSVTVDTACSSSLVALHLACQALHNGDCRTALAGGVNLMLQPGTFISMCKGGFLAEDGRSKSFGASADGYGRGEGAGMVVLKPLADAERDGDRVYAVIKATGSNQDGRTTAITVPNAAAQEQLATSVCARAGIAPHEVTYVEAHGTGTPVGDPLELQAIGRAYGAVDGRTEPLGVGSVKATLGHTEAAAGIASVIKSALAIQHRTLPPQGWIDDELNPDLALDELRLRIQTEATELGPDAARMTVAVNGFGYGGTNAHAVLQEYRPTEPVERLPRRDLPLAAGAPALVRRTGAVSSTTGTTGTTPAAQAGEQQNTGSSVAADHPAESQTHTTPAPAPRAGDLTDTGQAKPAHDADGLPSPETSAAEERSRTQHAGVLPLSARGEQAVRELAGEYAELLETRVDLDHLAAAAWTRRHHHQFRLGVPFADRAELAAALRGLAGGEGRAPARTVTDTAPVFVFTGMGPQWWGMARDLLTTDAVFAAAAQRVDAAFTAVAEWSILAELAQPEQQSRVTATEVAQPANFLVQVALFDTLAAQGIHPAAVVGHSVGEVSAAYVTGALSLADAVTVAYHRARLQASTAGSGGMLAVGLPADDVAGLIGDGVDIAAINSPTAVTLSGDFDRLTAIAESLTERGVFAKRLQVEVPYHSALMDPIRDDLRSALAGITPQVPSIPLYSTVTGAAVTGPDWDADYWCANVREPVRFADAVRGLITAGERVFLEVGPHPVLGANIREMLLHIGQQGATVATLNRKQPDGLSMRHTIAGLYAAGALDIRALVGRAPAPHLPLPRYPWQRRRLRSDLPVFAQQRYGTPGLYTMLGDPGLDEDRHWTLQLAAATLPWLDDHVVDGSRILPGAAYLDAALSAAAVEYGSSAKYGIAAVENVRFVAPLVIESGDVPVLEVRVEQSTRRFTVRSRPALATTWTVHATGRLVDGAFEPVKITVPDTTVMPPVQPETLYADLAATGVEHGPAFRLVRRAWAAGDTVVATVDAAIADGSGHLAHPCVLDAAWQIVSLGDAGGPGTDGAVIPVGADSVRMFAPIPPHAVVVARLTAPLRADVTVLDSEHNLVLQIVNAKFQAVAFGGGLLRRLEELYYEEQWVLRDPIDRTALPPAHRAYTLVAPLDEGARGRVEQIVRSSGHAEPIELSALADGRDDAFLARLQAAHTTPDVDRVHVCVVAGAESDAVRDLWLLSRLALAVERFADEMNPEPLPLTGDGSIHVTLITECAFTHPEHAEAPNPEHAALAGARRVLLNEQPPLRWRLVDIEPETTLDELTAELAIPGAFSADGTDEVFLRNGLRWSTVVQRALPDRLAGLDQPEPLPDPEANFTLDIPRSRMLSQLGWRRSERRAPGHGEVEVRMAAIGLGFKDPLKVLGVLGEDDLAGTHFGTAPGMEGAGTVVRVGPDVTRVQVGDRVGLASAGMIERYHLASVDVVGPAADSIRPELCTSTVSMVTAEYALLDLARLRAGETVLVHGAAGGVGASVIQVAKLHGARVIGTASTDERRAYALAQGADEVLNSRSLNFADDVVALTGGRGADIVISTAPGEIVHQNFAAVAEFGRIVEVGKADIYSGGVLELRNFDKNVAYFSFDLDRMLALRRAEVIARVQAVNDKLADGTYRPLPFHSFGVDEVSTAFEEALRSTRLGRIALDLTGNEPPVRPQHADVPIDASGRYLITGGFGAFGLATARWLVRRGARQLVLVGRSGARSDAARAQLAAWECDGVEVLVERTDITDIAAVRAMIERVHTAEAPLRGVFHAAGVLDDQRITTMDRASLSAVFEPKLLGARALAEALTAAGVHPDLIVLYSSGSAIMGGVGQYSYTAANLALQAFAEQLARAGERVLCIGWGAMSGGGMVDADQNVQRYLRIAGFDAIDMDDGTAYLGEVLRLGVRQAAVIPVEWGKVVLAAPQLAYTARVAGLIAAASEDNSAAARLRAEISALEEAQRATVVGYLLAEQLAEVMGVAADSIDLSVPLPELGLDSLMAVEFGALVGKTLGVEMNSMQLGRSFSLAQAGARIADIIVGSEPAQAVPA</sequence>
<dbReference type="EMBL" id="MUMY01000008">
    <property type="protein sequence ID" value="ONM48675.1"/>
    <property type="molecule type" value="Genomic_DNA"/>
</dbReference>
<dbReference type="InterPro" id="IPR049551">
    <property type="entry name" value="PKS_DH_C"/>
</dbReference>
<dbReference type="InterPro" id="IPR013968">
    <property type="entry name" value="PKS_KR"/>
</dbReference>
<dbReference type="InterPro" id="IPR057326">
    <property type="entry name" value="KR_dom"/>
</dbReference>
<evidence type="ECO:0000256" key="8">
    <source>
        <dbReference type="SAM" id="MobiDB-lite"/>
    </source>
</evidence>
<feature type="active site" description="Proton acceptor; for dehydratase activity" evidence="7">
    <location>
        <position position="1011"/>
    </location>
</feature>
<dbReference type="PROSITE" id="PS52004">
    <property type="entry name" value="KS3_2"/>
    <property type="match status" value="1"/>
</dbReference>
<evidence type="ECO:0000256" key="5">
    <source>
        <dbReference type="ARBA" id="ARBA00023268"/>
    </source>
</evidence>
<dbReference type="InterPro" id="IPR049552">
    <property type="entry name" value="PKS_DH_N"/>
</dbReference>
<dbReference type="Pfam" id="PF08659">
    <property type="entry name" value="KR"/>
    <property type="match status" value="1"/>
</dbReference>
<dbReference type="GO" id="GO:0004312">
    <property type="term" value="F:fatty acid synthase activity"/>
    <property type="evidence" value="ECO:0007669"/>
    <property type="project" value="TreeGrafter"/>
</dbReference>
<dbReference type="Gene3D" id="1.10.1200.10">
    <property type="entry name" value="ACP-like"/>
    <property type="match status" value="1"/>
</dbReference>
<keyword evidence="3" id="KW-0808">Transferase</keyword>
<dbReference type="InterPro" id="IPR036736">
    <property type="entry name" value="ACP-like_sf"/>
</dbReference>
<dbReference type="InterPro" id="IPR036291">
    <property type="entry name" value="NAD(P)-bd_dom_sf"/>
</dbReference>
<accession>A0A1V2TGP0</accession>
<dbReference type="STRING" id="1538463.B0T36_04280"/>
<evidence type="ECO:0000256" key="1">
    <source>
        <dbReference type="ARBA" id="ARBA00022450"/>
    </source>
</evidence>
<dbReference type="SMART" id="SM00826">
    <property type="entry name" value="PKS_DH"/>
    <property type="match status" value="1"/>
</dbReference>
<dbReference type="Pfam" id="PF00109">
    <property type="entry name" value="ketoacyl-synt"/>
    <property type="match status" value="1"/>
</dbReference>
<dbReference type="InterPro" id="IPR020807">
    <property type="entry name" value="PKS_DH"/>
</dbReference>
<evidence type="ECO:0000256" key="4">
    <source>
        <dbReference type="ARBA" id="ARBA00022857"/>
    </source>
</evidence>
<organism evidence="12 13">
    <name type="scientific">Nocardia donostiensis</name>
    <dbReference type="NCBI Taxonomy" id="1538463"/>
    <lineage>
        <taxon>Bacteria</taxon>
        <taxon>Bacillati</taxon>
        <taxon>Actinomycetota</taxon>
        <taxon>Actinomycetes</taxon>
        <taxon>Mycobacteriales</taxon>
        <taxon>Nocardiaceae</taxon>
        <taxon>Nocardia</taxon>
    </lineage>
</organism>
<dbReference type="SMART" id="SM00823">
    <property type="entry name" value="PKS_PP"/>
    <property type="match status" value="1"/>
</dbReference>
<dbReference type="SMART" id="SM00825">
    <property type="entry name" value="PKS_KS"/>
    <property type="match status" value="1"/>
</dbReference>
<dbReference type="Gene3D" id="3.40.50.720">
    <property type="entry name" value="NAD(P)-binding Rossmann-like Domain"/>
    <property type="match status" value="3"/>
</dbReference>
<evidence type="ECO:0000256" key="6">
    <source>
        <dbReference type="ARBA" id="ARBA00023315"/>
    </source>
</evidence>
<dbReference type="SUPFAM" id="SSF53901">
    <property type="entry name" value="Thiolase-like"/>
    <property type="match status" value="1"/>
</dbReference>
<name>A0A1V2TGP0_9NOCA</name>
<dbReference type="PANTHER" id="PTHR43775">
    <property type="entry name" value="FATTY ACID SYNTHASE"/>
    <property type="match status" value="1"/>
</dbReference>
<dbReference type="RefSeq" id="WP_077116587.1">
    <property type="nucleotide sequence ID" value="NZ_MUKP01000077.1"/>
</dbReference>
<dbReference type="InterPro" id="IPR020841">
    <property type="entry name" value="PKS_Beta-ketoAc_synthase_dom"/>
</dbReference>
<feature type="region of interest" description="C-terminal hotdog fold" evidence="7">
    <location>
        <begin position="1114"/>
        <end position="1252"/>
    </location>
</feature>
<evidence type="ECO:0000256" key="3">
    <source>
        <dbReference type="ARBA" id="ARBA00022679"/>
    </source>
</evidence>
<dbReference type="InterPro" id="IPR009081">
    <property type="entry name" value="PP-bd_ACP"/>
</dbReference>
<protein>
    <submittedName>
        <fullName evidence="12">Polyketide synthase</fullName>
    </submittedName>
</protein>
<dbReference type="Pfam" id="PF16197">
    <property type="entry name" value="KAsynt_C_assoc"/>
    <property type="match status" value="1"/>
</dbReference>
<dbReference type="InterPro" id="IPR016035">
    <property type="entry name" value="Acyl_Trfase/lysoPLipase"/>
</dbReference>
<dbReference type="Pfam" id="PF00107">
    <property type="entry name" value="ADH_zinc_N"/>
    <property type="match status" value="1"/>
</dbReference>
<dbReference type="GO" id="GO:0008270">
    <property type="term" value="F:zinc ion binding"/>
    <property type="evidence" value="ECO:0007669"/>
    <property type="project" value="InterPro"/>
</dbReference>
<feature type="domain" description="Ketosynthase family 3 (KS3)" evidence="10">
    <location>
        <begin position="1"/>
        <end position="429"/>
    </location>
</feature>
<dbReference type="InterPro" id="IPR020843">
    <property type="entry name" value="ER"/>
</dbReference>
<dbReference type="InterPro" id="IPR014043">
    <property type="entry name" value="Acyl_transferase_dom"/>
</dbReference>
<evidence type="ECO:0000313" key="13">
    <source>
        <dbReference type="Proteomes" id="UP000188836"/>
    </source>
</evidence>
<feature type="compositionally biased region" description="Low complexity" evidence="8">
    <location>
        <begin position="457"/>
        <end position="476"/>
    </location>
</feature>
<dbReference type="InterPro" id="IPR049900">
    <property type="entry name" value="PKS_mFAS_DH"/>
</dbReference>
<dbReference type="SMART" id="SM00829">
    <property type="entry name" value="PKS_ER"/>
    <property type="match status" value="1"/>
</dbReference>
<dbReference type="Gene3D" id="3.40.47.10">
    <property type="match status" value="1"/>
</dbReference>
<dbReference type="CDD" id="cd00833">
    <property type="entry name" value="PKS"/>
    <property type="match status" value="1"/>
</dbReference>
<dbReference type="Pfam" id="PF02801">
    <property type="entry name" value="Ketoacyl-synt_C"/>
    <property type="match status" value="1"/>
</dbReference>
<comment type="caution">
    <text evidence="12">The sequence shown here is derived from an EMBL/GenBank/DDBJ whole genome shotgun (WGS) entry which is preliminary data.</text>
</comment>
<keyword evidence="1" id="KW-0596">Phosphopantetheine</keyword>
<dbReference type="InterPro" id="IPR042104">
    <property type="entry name" value="PKS_dehydratase_sf"/>
</dbReference>
<dbReference type="InterPro" id="IPR001227">
    <property type="entry name" value="Ac_transferase_dom_sf"/>
</dbReference>
<dbReference type="InterPro" id="IPR016039">
    <property type="entry name" value="Thiolase-like"/>
</dbReference>
<dbReference type="Gene3D" id="3.10.129.110">
    <property type="entry name" value="Polyketide synthase dehydratase"/>
    <property type="match status" value="1"/>
</dbReference>
<evidence type="ECO:0000259" key="9">
    <source>
        <dbReference type="PROSITE" id="PS50075"/>
    </source>
</evidence>
<dbReference type="Pfam" id="PF00698">
    <property type="entry name" value="Acyl_transf_1"/>
    <property type="match status" value="1"/>
</dbReference>
<evidence type="ECO:0000313" key="12">
    <source>
        <dbReference type="EMBL" id="ONM48675.1"/>
    </source>
</evidence>
<keyword evidence="6" id="KW-0012">Acyltransferase</keyword>
<dbReference type="GO" id="GO:0031177">
    <property type="term" value="F:phosphopantetheine binding"/>
    <property type="evidence" value="ECO:0007669"/>
    <property type="project" value="InterPro"/>
</dbReference>
<dbReference type="SUPFAM" id="SSF55048">
    <property type="entry name" value="Probable ACP-binding domain of malonyl-CoA ACP transacylase"/>
    <property type="match status" value="1"/>
</dbReference>
<feature type="region of interest" description="Disordered" evidence="8">
    <location>
        <begin position="455"/>
        <end position="546"/>
    </location>
</feature>
<dbReference type="InterPro" id="IPR018201">
    <property type="entry name" value="Ketoacyl_synth_AS"/>
</dbReference>
<dbReference type="CDD" id="cd05195">
    <property type="entry name" value="enoyl_red"/>
    <property type="match status" value="1"/>
</dbReference>
<dbReference type="SMART" id="SM00822">
    <property type="entry name" value="PKS_KR"/>
    <property type="match status" value="1"/>
</dbReference>
<dbReference type="InterPro" id="IPR032821">
    <property type="entry name" value="PKS_assoc"/>
</dbReference>
<dbReference type="PROSITE" id="PS50075">
    <property type="entry name" value="CARRIER"/>
    <property type="match status" value="1"/>
</dbReference>
<dbReference type="GO" id="GO:0004315">
    <property type="term" value="F:3-oxoacyl-[acyl-carrier-protein] synthase activity"/>
    <property type="evidence" value="ECO:0007669"/>
    <property type="project" value="InterPro"/>
</dbReference>
<evidence type="ECO:0000259" key="11">
    <source>
        <dbReference type="PROSITE" id="PS52019"/>
    </source>
</evidence>
<feature type="active site" description="Proton donor; for dehydratase activity" evidence="7">
    <location>
        <position position="1173"/>
    </location>
</feature>
<dbReference type="PROSITE" id="PS01162">
    <property type="entry name" value="QOR_ZETA_CRYSTAL"/>
    <property type="match status" value="1"/>
</dbReference>
<dbReference type="Pfam" id="PF00550">
    <property type="entry name" value="PP-binding"/>
    <property type="match status" value="1"/>
</dbReference>
<dbReference type="Gene3D" id="3.30.70.3290">
    <property type="match status" value="1"/>
</dbReference>
<dbReference type="InterPro" id="IPR050091">
    <property type="entry name" value="PKS_NRPS_Biosynth_Enz"/>
</dbReference>
<evidence type="ECO:0000259" key="10">
    <source>
        <dbReference type="PROSITE" id="PS52004"/>
    </source>
</evidence>
<dbReference type="GO" id="GO:0006633">
    <property type="term" value="P:fatty acid biosynthetic process"/>
    <property type="evidence" value="ECO:0007669"/>
    <property type="project" value="InterPro"/>
</dbReference>
<evidence type="ECO:0000256" key="7">
    <source>
        <dbReference type="PROSITE-ProRule" id="PRU01363"/>
    </source>
</evidence>
<dbReference type="SUPFAM" id="SSF51735">
    <property type="entry name" value="NAD(P)-binding Rossmann-fold domains"/>
    <property type="match status" value="3"/>
</dbReference>
<dbReference type="SUPFAM" id="SSF52151">
    <property type="entry name" value="FabD/lysophospholipase-like"/>
    <property type="match status" value="1"/>
</dbReference>
<dbReference type="InterPro" id="IPR011032">
    <property type="entry name" value="GroES-like_sf"/>
</dbReference>
<dbReference type="Pfam" id="PF14765">
    <property type="entry name" value="PS-DH"/>
    <property type="match status" value="1"/>
</dbReference>
<keyword evidence="5" id="KW-0511">Multifunctional enzyme</keyword>